<dbReference type="OrthoDB" id="9815108at2"/>
<dbReference type="Gene3D" id="1.50.10.10">
    <property type="match status" value="1"/>
</dbReference>
<organism evidence="2 3">
    <name type="scientific">Mucilaginibacter limnophilus</name>
    <dbReference type="NCBI Taxonomy" id="1932778"/>
    <lineage>
        <taxon>Bacteria</taxon>
        <taxon>Pseudomonadati</taxon>
        <taxon>Bacteroidota</taxon>
        <taxon>Sphingobacteriia</taxon>
        <taxon>Sphingobacteriales</taxon>
        <taxon>Sphingobacteriaceae</taxon>
        <taxon>Mucilaginibacter</taxon>
    </lineage>
</organism>
<name>A0A3S2V613_9SPHI</name>
<dbReference type="GO" id="GO:0005975">
    <property type="term" value="P:carbohydrate metabolic process"/>
    <property type="evidence" value="ECO:0007669"/>
    <property type="project" value="InterPro"/>
</dbReference>
<dbReference type="Pfam" id="PF17390">
    <property type="entry name" value="Bac_rhamnosid_C"/>
    <property type="match status" value="1"/>
</dbReference>
<evidence type="ECO:0000259" key="1">
    <source>
        <dbReference type="Pfam" id="PF17390"/>
    </source>
</evidence>
<feature type="domain" description="Alpha-L-rhamnosidase C-terminal" evidence="1">
    <location>
        <begin position="516"/>
        <end position="585"/>
    </location>
</feature>
<evidence type="ECO:0000313" key="3">
    <source>
        <dbReference type="Proteomes" id="UP000282759"/>
    </source>
</evidence>
<reference evidence="2 3" key="1">
    <citation type="submission" date="2019-01" db="EMBL/GenBank/DDBJ databases">
        <authorList>
            <person name="Chen W.-M."/>
        </authorList>
    </citation>
    <scope>NUCLEOTIDE SEQUENCE [LARGE SCALE GENOMIC DNA]</scope>
    <source>
        <strain evidence="2 3">YBJ-36</strain>
    </source>
</reference>
<proteinExistence type="predicted"/>
<accession>A0A3S2V613</accession>
<dbReference type="Gene3D" id="2.60.420.10">
    <property type="entry name" value="Maltose phosphorylase, domain 3"/>
    <property type="match status" value="1"/>
</dbReference>
<dbReference type="SUPFAM" id="SSF48208">
    <property type="entry name" value="Six-hairpin glycosidases"/>
    <property type="match status" value="1"/>
</dbReference>
<sequence>MKRKFVVGNLLLFFTILYQYSVAQLYVYPPITATKTSVINPHSPDPIFSYRWTNPDLTDDLECYVLKPKCWSFSTRSNFVAEVENDGLHIGVKGTGDIRFDFGQNNAGWLEFDSPDLNGAVEMSVSEFNEPLMALSTFPKKTMVPKKHGNTYRLELNPELYEGVQYGWIHIRSLNKTWHINNVRLVCQVRPVNYKGSFSCSDTLLTRIWYTGAYTVKLNLLKDYFGAILIDRSDRYSWTGDAHPSQAASLVAFGNYEMVKQNLAHTSDQSNGIRSYELYWVLSLIDYYYHTGDAKTVTSYIANACKKMDDAFKVYNTNPSLVFYGWDERLGAGFEHPDNKESQNAYKMLSIRAWVEFAKAMKALGRMDLYNKYNTYASEKITALRNDSRWYEDFGLHAGADAVNTRLLSLIERKFIYLKSFTDPVNRVSYSPFNQYFIIQAFALMDKYDQAIGSIKDLWGGQIAYGGSTFFEVYRPSWNAVIGRNSPVPNNQCGFTSLCHPWGAGVTKWLSEEVLGIRPTAPGFERVDIVPHLGRSITNVAGTMPTPKGEVRASFNVLNGQCSITIPQKTIARIGIPKVEKNIVSVTVNNKVIWGKKHVPNEYVASVSQDDSFIYLNGVNSGHYKIFIHYKGNTPKLVDVPVNYAAKCVQVDKLTGGNWGGKYGKDGYVLCNYLGDGKDIQQLPAYVSSLTYYKKNGNTLPSNNIWLTNTTDDRALAPDSKNGFPRSATCIYAMDTDQTGITYTVTVNLKQEKDYKISLYFVDWDDKARETAVEMFDEASLKLIAPVKVIKDMRRGTYITYAYNRSARFRINIVRGPNATLSGLFIDPANQSTMLPTKKES</sequence>
<dbReference type="PANTHER" id="PTHR34987:SF4">
    <property type="entry name" value="ALPHA-L-RHAMNOSIDASE C-TERMINAL DOMAIN-CONTAINING PROTEIN"/>
    <property type="match status" value="1"/>
</dbReference>
<comment type="caution">
    <text evidence="2">The sequence shown here is derived from an EMBL/GenBank/DDBJ whole genome shotgun (WGS) entry which is preliminary data.</text>
</comment>
<protein>
    <recommendedName>
        <fullName evidence="1">Alpha-L-rhamnosidase C-terminal domain-containing protein</fullName>
    </recommendedName>
</protein>
<dbReference type="AlphaFoldDB" id="A0A3S2V613"/>
<keyword evidence="3" id="KW-1185">Reference proteome</keyword>
<dbReference type="EMBL" id="SACK01000011">
    <property type="protein sequence ID" value="RVT97342.1"/>
    <property type="molecule type" value="Genomic_DNA"/>
</dbReference>
<dbReference type="InterPro" id="IPR035398">
    <property type="entry name" value="Bac_rhamnosid_C"/>
</dbReference>
<dbReference type="Proteomes" id="UP000282759">
    <property type="component" value="Unassembled WGS sequence"/>
</dbReference>
<dbReference type="PANTHER" id="PTHR34987">
    <property type="entry name" value="C, PUTATIVE (AFU_ORTHOLOGUE AFUA_3G02880)-RELATED"/>
    <property type="match status" value="1"/>
</dbReference>
<dbReference type="InterPro" id="IPR008928">
    <property type="entry name" value="6-hairpin_glycosidase_sf"/>
</dbReference>
<dbReference type="InterPro" id="IPR012341">
    <property type="entry name" value="6hp_glycosidase-like_sf"/>
</dbReference>
<evidence type="ECO:0000313" key="2">
    <source>
        <dbReference type="EMBL" id="RVT97342.1"/>
    </source>
</evidence>
<gene>
    <name evidence="2" type="ORF">EOD41_18765</name>
</gene>